<reference evidence="12 13" key="1">
    <citation type="submission" date="2012-08" db="EMBL/GenBank/DDBJ databases">
        <title>Whole genome shotgun sequence of Gordonia rhizosphera NBRC 16068.</title>
        <authorList>
            <person name="Takarada H."/>
            <person name="Isaki S."/>
            <person name="Hosoyama A."/>
            <person name="Tsuchikane K."/>
            <person name="Katsumata H."/>
            <person name="Baba S."/>
            <person name="Ohji S."/>
            <person name="Yamazaki S."/>
            <person name="Fujita N."/>
        </authorList>
    </citation>
    <scope>NUCLEOTIDE SEQUENCE [LARGE SCALE GENOMIC DNA]</scope>
    <source>
        <strain evidence="12 13">NBRC 16068</strain>
    </source>
</reference>
<keyword evidence="6" id="KW-0479">Metal-binding</keyword>
<comment type="similarity">
    <text evidence="3">In the N-terminal section; belongs to the NADH:flavin oxidoreductase/NADH oxidase family.</text>
</comment>
<dbReference type="Pfam" id="PF07992">
    <property type="entry name" value="Pyr_redox_2"/>
    <property type="match status" value="1"/>
</dbReference>
<dbReference type="Proteomes" id="UP000008363">
    <property type="component" value="Unassembled WGS sequence"/>
</dbReference>
<proteinExistence type="inferred from homology"/>
<keyword evidence="9" id="KW-0411">Iron-sulfur</keyword>
<comment type="cofactor">
    <cofactor evidence="1">
        <name>FMN</name>
        <dbReference type="ChEBI" id="CHEBI:58210"/>
    </cofactor>
</comment>
<keyword evidence="7" id="KW-0560">Oxidoreductase</keyword>
<evidence type="ECO:0000256" key="1">
    <source>
        <dbReference type="ARBA" id="ARBA00001917"/>
    </source>
</evidence>
<evidence type="ECO:0000256" key="8">
    <source>
        <dbReference type="ARBA" id="ARBA00023004"/>
    </source>
</evidence>
<evidence type="ECO:0000256" key="5">
    <source>
        <dbReference type="ARBA" id="ARBA00022643"/>
    </source>
</evidence>
<evidence type="ECO:0000256" key="6">
    <source>
        <dbReference type="ARBA" id="ARBA00022723"/>
    </source>
</evidence>
<dbReference type="eggNOG" id="COG1902">
    <property type="taxonomic scope" value="Bacteria"/>
</dbReference>
<dbReference type="InterPro" id="IPR051793">
    <property type="entry name" value="NADH:flavin_oxidoreductase"/>
</dbReference>
<dbReference type="SUPFAM" id="SSF51395">
    <property type="entry name" value="FMN-linked oxidoreductases"/>
    <property type="match status" value="1"/>
</dbReference>
<gene>
    <name evidence="12" type="ORF">GORHZ_159_00220</name>
</gene>
<dbReference type="GO" id="GO:0016491">
    <property type="term" value="F:oxidoreductase activity"/>
    <property type="evidence" value="ECO:0007669"/>
    <property type="project" value="UniProtKB-KW"/>
</dbReference>
<evidence type="ECO:0000256" key="4">
    <source>
        <dbReference type="ARBA" id="ARBA00022630"/>
    </source>
</evidence>
<dbReference type="OrthoDB" id="3169239at2"/>
<keyword evidence="5" id="KW-0288">FMN</keyword>
<dbReference type="Gene3D" id="3.20.20.70">
    <property type="entry name" value="Aldolase class I"/>
    <property type="match status" value="1"/>
</dbReference>
<feature type="domain" description="FAD/NAD(P)-binding" evidence="11">
    <location>
        <begin position="394"/>
        <end position="618"/>
    </location>
</feature>
<evidence type="ECO:0000256" key="2">
    <source>
        <dbReference type="ARBA" id="ARBA00001966"/>
    </source>
</evidence>
<keyword evidence="13" id="KW-1185">Reference proteome</keyword>
<protein>
    <submittedName>
        <fullName evidence="12">Putative NADH-dependent oxidoreductase</fullName>
    </submittedName>
</protein>
<dbReference type="EMBL" id="BAHC01000159">
    <property type="protein sequence ID" value="GAB92066.1"/>
    <property type="molecule type" value="Genomic_DNA"/>
</dbReference>
<comment type="cofactor">
    <cofactor evidence="2">
        <name>[4Fe-4S] cluster</name>
        <dbReference type="ChEBI" id="CHEBI:49883"/>
    </cofactor>
</comment>
<organism evidence="12 13">
    <name type="scientific">Gordonia rhizosphera NBRC 16068</name>
    <dbReference type="NCBI Taxonomy" id="1108045"/>
    <lineage>
        <taxon>Bacteria</taxon>
        <taxon>Bacillati</taxon>
        <taxon>Actinomycetota</taxon>
        <taxon>Actinomycetes</taxon>
        <taxon>Mycobacteriales</taxon>
        <taxon>Gordoniaceae</taxon>
        <taxon>Gordonia</taxon>
    </lineage>
</organism>
<accession>K6WE90</accession>
<dbReference type="InterPro" id="IPR023753">
    <property type="entry name" value="FAD/NAD-binding_dom"/>
</dbReference>
<evidence type="ECO:0000313" key="12">
    <source>
        <dbReference type="EMBL" id="GAB92066.1"/>
    </source>
</evidence>
<dbReference type="Pfam" id="PF00724">
    <property type="entry name" value="Oxidored_FMN"/>
    <property type="match status" value="1"/>
</dbReference>
<dbReference type="InterPro" id="IPR036188">
    <property type="entry name" value="FAD/NAD-bd_sf"/>
</dbReference>
<dbReference type="GO" id="GO:0010181">
    <property type="term" value="F:FMN binding"/>
    <property type="evidence" value="ECO:0007669"/>
    <property type="project" value="InterPro"/>
</dbReference>
<dbReference type="SUPFAM" id="SSF51905">
    <property type="entry name" value="FAD/NAD(P)-binding domain"/>
    <property type="match status" value="1"/>
</dbReference>
<keyword evidence="4" id="KW-0285">Flavoprotein</keyword>
<dbReference type="STRING" id="1108045.GORHZ_159_00220"/>
<comment type="caution">
    <text evidence="12">The sequence shown here is derived from an EMBL/GenBank/DDBJ whole genome shotgun (WGS) entry which is preliminary data.</text>
</comment>
<dbReference type="GO" id="GO:0051536">
    <property type="term" value="F:iron-sulfur cluster binding"/>
    <property type="evidence" value="ECO:0007669"/>
    <property type="project" value="UniProtKB-KW"/>
</dbReference>
<dbReference type="AlphaFoldDB" id="K6WE90"/>
<dbReference type="Gene3D" id="3.50.50.60">
    <property type="entry name" value="FAD/NAD(P)-binding domain"/>
    <property type="match status" value="1"/>
</dbReference>
<evidence type="ECO:0000259" key="10">
    <source>
        <dbReference type="Pfam" id="PF00724"/>
    </source>
</evidence>
<dbReference type="RefSeq" id="WP_006336122.1">
    <property type="nucleotide sequence ID" value="NZ_BAHC01000159.1"/>
</dbReference>
<dbReference type="PANTHER" id="PTHR42917">
    <property type="entry name" value="2,4-DIENOYL-COA REDUCTASE"/>
    <property type="match status" value="1"/>
</dbReference>
<evidence type="ECO:0000313" key="13">
    <source>
        <dbReference type="Proteomes" id="UP000008363"/>
    </source>
</evidence>
<name>K6WE90_9ACTN</name>
<dbReference type="eggNOG" id="COG0446">
    <property type="taxonomic scope" value="Bacteria"/>
</dbReference>
<dbReference type="InterPro" id="IPR001155">
    <property type="entry name" value="OxRdtase_FMN_N"/>
</dbReference>
<sequence length="662" mass="71713">MTLTTESTQPYAHLLSPFEIGPLKLRNRVMLPPHASAIGNIFGTDADAERNLAYYVSRARGGAAWFDSLSAWVPNTGVIPGFEPTGVGATVEGHYSLPFFVERVQAYSDALHAEGAVVTGQMVHQGGMPHGASPVLSAPVINNVPHQLNHDEIAYFVGQYKFCAEQAQRARLDGVELHMNHDDLLEYFLSPLTNRRDDEYGGSIENRCRFPVEVLREIREVIGSSMVIGIRLNLREEVPGGYDIGGAIEIAQYLESTGLVDYFHGVVGSPWGNPSYIQPHFYEPAQWQDLAGQLRRAISLPVVHTGRINHPDVAERVLASGNADVVGMARAHIAEPDIVAKVQAGRVDEIRPCVGGNECISRRYVEGLPFGCAVNPHTSNEIDGPWPVVTDPKRVLVVGGGPAGMELAALAGEKGHDVQLWEASDTLGGQLLTAVNAPTYDMFEKYLDWQRRRVDRAGVKVDLGHCATKQEIEESGFDVVAVATGSTRRIPDIPGAYGDNVADIRDVLNGDVSVGNRVLVVAQDDHMPPLSLADFLTDRGHDVTIVYATQVAGQLLGRYIVGGILGRLDAKGVEYRFSEDVVEITQTGVVTRNVYSGRTRELDGFDSVVLACGGIGDAGLYESLKSGPANANGREVHILGDAYAPRRLVFASRQAYALAKLI</sequence>
<feature type="domain" description="NADH:flavin oxidoreductase/NADH oxidase N-terminal" evidence="10">
    <location>
        <begin position="14"/>
        <end position="348"/>
    </location>
</feature>
<evidence type="ECO:0000256" key="3">
    <source>
        <dbReference type="ARBA" id="ARBA00011048"/>
    </source>
</evidence>
<keyword evidence="8" id="KW-0408">Iron</keyword>
<dbReference type="PRINTS" id="PR00368">
    <property type="entry name" value="FADPNR"/>
</dbReference>
<dbReference type="PANTHER" id="PTHR42917:SF2">
    <property type="entry name" value="2,4-DIENOYL-COA REDUCTASE [(2E)-ENOYL-COA-PRODUCING]"/>
    <property type="match status" value="1"/>
</dbReference>
<dbReference type="InterPro" id="IPR013785">
    <property type="entry name" value="Aldolase_TIM"/>
</dbReference>
<dbReference type="GO" id="GO:0046872">
    <property type="term" value="F:metal ion binding"/>
    <property type="evidence" value="ECO:0007669"/>
    <property type="project" value="UniProtKB-KW"/>
</dbReference>
<dbReference type="Gene3D" id="3.40.50.720">
    <property type="entry name" value="NAD(P)-binding Rossmann-like Domain"/>
    <property type="match status" value="1"/>
</dbReference>
<evidence type="ECO:0000256" key="9">
    <source>
        <dbReference type="ARBA" id="ARBA00023014"/>
    </source>
</evidence>
<evidence type="ECO:0000256" key="7">
    <source>
        <dbReference type="ARBA" id="ARBA00023002"/>
    </source>
</evidence>
<evidence type="ECO:0000259" key="11">
    <source>
        <dbReference type="Pfam" id="PF07992"/>
    </source>
</evidence>